<organism evidence="6 7">
    <name type="scientific">Gottfriedia solisilvae</name>
    <dbReference type="NCBI Taxonomy" id="1516104"/>
    <lineage>
        <taxon>Bacteria</taxon>
        <taxon>Bacillati</taxon>
        <taxon>Bacillota</taxon>
        <taxon>Bacilli</taxon>
        <taxon>Bacillales</taxon>
        <taxon>Bacillaceae</taxon>
        <taxon>Gottfriedia</taxon>
    </lineage>
</organism>
<keyword evidence="3 5" id="KW-1133">Transmembrane helix</keyword>
<dbReference type="PANTHER" id="PTHR33514:SF1">
    <property type="entry name" value="ABC TRANSPORTER PERMEASE"/>
    <property type="match status" value="1"/>
</dbReference>
<proteinExistence type="predicted"/>
<dbReference type="AlphaFoldDB" id="A0A8J3EWE9"/>
<feature type="transmembrane region" description="Helical" evidence="5">
    <location>
        <begin position="248"/>
        <end position="267"/>
    </location>
</feature>
<evidence type="ECO:0000256" key="1">
    <source>
        <dbReference type="ARBA" id="ARBA00004141"/>
    </source>
</evidence>
<keyword evidence="4 5" id="KW-0472">Membrane</keyword>
<dbReference type="PANTHER" id="PTHR33514">
    <property type="entry name" value="PROTEIN ABCI12, CHLOROPLASTIC"/>
    <property type="match status" value="1"/>
</dbReference>
<keyword evidence="2 5" id="KW-0812">Transmembrane</keyword>
<dbReference type="EMBL" id="BMHB01000001">
    <property type="protein sequence ID" value="GGI11060.1"/>
    <property type="molecule type" value="Genomic_DNA"/>
</dbReference>
<evidence type="ECO:0000313" key="7">
    <source>
        <dbReference type="Proteomes" id="UP000626244"/>
    </source>
</evidence>
<evidence type="ECO:0000256" key="2">
    <source>
        <dbReference type="ARBA" id="ARBA00022692"/>
    </source>
</evidence>
<dbReference type="Pfam" id="PF02361">
    <property type="entry name" value="CbiQ"/>
    <property type="match status" value="1"/>
</dbReference>
<protein>
    <submittedName>
        <fullName evidence="6">Cobalt ABC transporter permease</fullName>
    </submittedName>
</protein>
<keyword evidence="7" id="KW-1185">Reference proteome</keyword>
<name>A0A8J3EWE9_9BACI</name>
<evidence type="ECO:0000313" key="6">
    <source>
        <dbReference type="EMBL" id="GGI11060.1"/>
    </source>
</evidence>
<evidence type="ECO:0000256" key="3">
    <source>
        <dbReference type="ARBA" id="ARBA00022989"/>
    </source>
</evidence>
<reference evidence="7" key="1">
    <citation type="journal article" date="2019" name="Int. J. Syst. Evol. Microbiol.">
        <title>The Global Catalogue of Microorganisms (GCM) 10K type strain sequencing project: providing services to taxonomists for standard genome sequencing and annotation.</title>
        <authorList>
            <consortium name="The Broad Institute Genomics Platform"/>
            <consortium name="The Broad Institute Genome Sequencing Center for Infectious Disease"/>
            <person name="Wu L."/>
            <person name="Ma J."/>
        </authorList>
    </citation>
    <scope>NUCLEOTIDE SEQUENCE [LARGE SCALE GENOMIC DNA]</scope>
    <source>
        <strain evidence="7">CGMCC 1.14993</strain>
    </source>
</reference>
<evidence type="ECO:0000256" key="5">
    <source>
        <dbReference type="SAM" id="Phobius"/>
    </source>
</evidence>
<feature type="transmembrane region" description="Helical" evidence="5">
    <location>
        <begin position="25"/>
        <end position="55"/>
    </location>
</feature>
<sequence length="277" mass="32309">MMNNPMLSYISKDSFIHDLTGATKLIFFVLWSTTAMVTYDTRILLAMFLMGILCFKVSKIAFKQVSFVLYFILFFMLFNSLMTFIFAPYQGVEIYGTRHILFHIFGNISITAEQLFYQFNINLKYFTVIPVGILFIVTTNPSEFAASLNKIGVNYKIAYSVAIALRYIPDVQRDYQDISFAQQARGLELSNKQNLWKRIVNSVSILMPLIFSSLNRIEVISSAMELRGFGSKNYRTWYNERNFEKRDYITFIFIGILFFGSLFITFHDGNRFYNPFL</sequence>
<dbReference type="CDD" id="cd16914">
    <property type="entry name" value="EcfT"/>
    <property type="match status" value="1"/>
</dbReference>
<dbReference type="GO" id="GO:0005886">
    <property type="term" value="C:plasma membrane"/>
    <property type="evidence" value="ECO:0007669"/>
    <property type="project" value="TreeGrafter"/>
</dbReference>
<comment type="caution">
    <text evidence="6">The sequence shown here is derived from an EMBL/GenBank/DDBJ whole genome shotgun (WGS) entry which is preliminary data.</text>
</comment>
<evidence type="ECO:0000256" key="4">
    <source>
        <dbReference type="ARBA" id="ARBA00023136"/>
    </source>
</evidence>
<dbReference type="Proteomes" id="UP000626244">
    <property type="component" value="Unassembled WGS sequence"/>
</dbReference>
<comment type="subcellular location">
    <subcellularLocation>
        <location evidence="1">Membrane</location>
        <topology evidence="1">Multi-pass membrane protein</topology>
    </subcellularLocation>
</comment>
<dbReference type="InterPro" id="IPR003339">
    <property type="entry name" value="ABC/ECF_trnsptr_transmembrane"/>
</dbReference>
<feature type="transmembrane region" description="Helical" evidence="5">
    <location>
        <begin position="67"/>
        <end position="87"/>
    </location>
</feature>
<accession>A0A8J3EWE9</accession>
<gene>
    <name evidence="6" type="ORF">GCM10007380_05930</name>
</gene>